<accession>A0A0F9IN16</accession>
<gene>
    <name evidence="2" type="ORF">LCGC14_1559140</name>
</gene>
<name>A0A0F9IN16_9ZZZZ</name>
<evidence type="ECO:0000313" key="2">
    <source>
        <dbReference type="EMBL" id="KKM47050.1"/>
    </source>
</evidence>
<evidence type="ECO:0000256" key="1">
    <source>
        <dbReference type="SAM" id="MobiDB-lite"/>
    </source>
</evidence>
<feature type="region of interest" description="Disordered" evidence="1">
    <location>
        <begin position="1"/>
        <end position="53"/>
    </location>
</feature>
<proteinExistence type="predicted"/>
<organism evidence="2">
    <name type="scientific">marine sediment metagenome</name>
    <dbReference type="NCBI Taxonomy" id="412755"/>
    <lineage>
        <taxon>unclassified sequences</taxon>
        <taxon>metagenomes</taxon>
        <taxon>ecological metagenomes</taxon>
    </lineage>
</organism>
<feature type="non-terminal residue" evidence="2">
    <location>
        <position position="87"/>
    </location>
</feature>
<protein>
    <submittedName>
        <fullName evidence="2">Uncharacterized protein</fullName>
    </submittedName>
</protein>
<dbReference type="EMBL" id="LAZR01012023">
    <property type="protein sequence ID" value="KKM47050.1"/>
    <property type="molecule type" value="Genomic_DNA"/>
</dbReference>
<comment type="caution">
    <text evidence="2">The sequence shown here is derived from an EMBL/GenBank/DDBJ whole genome shotgun (WGS) entry which is preliminary data.</text>
</comment>
<dbReference type="AlphaFoldDB" id="A0A0F9IN16"/>
<reference evidence="2" key="1">
    <citation type="journal article" date="2015" name="Nature">
        <title>Complex archaea that bridge the gap between prokaryotes and eukaryotes.</title>
        <authorList>
            <person name="Spang A."/>
            <person name="Saw J.H."/>
            <person name="Jorgensen S.L."/>
            <person name="Zaremba-Niedzwiedzka K."/>
            <person name="Martijn J."/>
            <person name="Lind A.E."/>
            <person name="van Eijk R."/>
            <person name="Schleper C."/>
            <person name="Guy L."/>
            <person name="Ettema T.J."/>
        </authorList>
    </citation>
    <scope>NUCLEOTIDE SEQUENCE</scope>
</reference>
<sequence length="87" mass="10078">MSKPSRRPNREKIKEQKRKKKKAQRELRGSLKLEGLSSESNPTISNGKSEYQNVGEEREARIEAVMEQVRVFRSKLPILLGRLSQID</sequence>
<feature type="compositionally biased region" description="Polar residues" evidence="1">
    <location>
        <begin position="41"/>
        <end position="52"/>
    </location>
</feature>